<dbReference type="Proteomes" id="UP001482231">
    <property type="component" value="Unassembled WGS sequence"/>
</dbReference>
<dbReference type="Pfam" id="PF13537">
    <property type="entry name" value="GATase_7"/>
    <property type="match status" value="1"/>
</dbReference>
<comment type="similarity">
    <text evidence="2">Belongs to the asparagine synthetase family.</text>
</comment>
<dbReference type="NCBIfam" id="TIGR03108">
    <property type="entry name" value="eps_aminotran_1"/>
    <property type="match status" value="1"/>
</dbReference>
<dbReference type="InterPro" id="IPR051786">
    <property type="entry name" value="ASN_synthetase/amidase"/>
</dbReference>
<dbReference type="PANTHER" id="PTHR43284">
    <property type="entry name" value="ASPARAGINE SYNTHETASE (GLUTAMINE-HYDROLYZING)"/>
    <property type="match status" value="1"/>
</dbReference>
<dbReference type="InterPro" id="IPR017539">
    <property type="entry name" value="XrtA_amidotfase"/>
</dbReference>
<keyword evidence="6" id="KW-0315">Glutamine amidotransferase</keyword>
<reference evidence="9 10" key="1">
    <citation type="submission" date="2024-02" db="EMBL/GenBank/DDBJ databases">
        <title>New thermophilic sulfur-oxidizing bacteria from a hot springs of the Uzon caldera (Kamchatka, Russia).</title>
        <authorList>
            <person name="Dukat A.M."/>
            <person name="Elcheninov A.G."/>
            <person name="Frolov E.N."/>
        </authorList>
    </citation>
    <scope>NUCLEOTIDE SEQUENCE [LARGE SCALE GENOMIC DNA]</scope>
    <source>
        <strain evidence="9 10">AK1</strain>
    </source>
</reference>
<evidence type="ECO:0000256" key="4">
    <source>
        <dbReference type="ARBA" id="ARBA00022741"/>
    </source>
</evidence>
<evidence type="ECO:0000256" key="3">
    <source>
        <dbReference type="ARBA" id="ARBA00012737"/>
    </source>
</evidence>
<dbReference type="EC" id="6.3.5.4" evidence="3"/>
<evidence type="ECO:0000256" key="7">
    <source>
        <dbReference type="ARBA" id="ARBA00048741"/>
    </source>
</evidence>
<dbReference type="RefSeq" id="WP_347307818.1">
    <property type="nucleotide sequence ID" value="NZ_JBAJEX010000003.1"/>
</dbReference>
<dbReference type="SUPFAM" id="SSF56235">
    <property type="entry name" value="N-terminal nucleophile aminohydrolases (Ntn hydrolases)"/>
    <property type="match status" value="1"/>
</dbReference>
<dbReference type="InterPro" id="IPR029055">
    <property type="entry name" value="Ntn_hydrolases_N"/>
</dbReference>
<dbReference type="PANTHER" id="PTHR43284:SF1">
    <property type="entry name" value="ASPARAGINE SYNTHETASE"/>
    <property type="match status" value="1"/>
</dbReference>
<dbReference type="PROSITE" id="PS51278">
    <property type="entry name" value="GATASE_TYPE_2"/>
    <property type="match status" value="1"/>
</dbReference>
<proteinExistence type="inferred from homology"/>
<dbReference type="NCBIfam" id="TIGR01536">
    <property type="entry name" value="asn_synth_AEB"/>
    <property type="match status" value="1"/>
</dbReference>
<comment type="caution">
    <text evidence="9">The sequence shown here is derived from an EMBL/GenBank/DDBJ whole genome shotgun (WGS) entry which is preliminary data.</text>
</comment>
<comment type="catalytic activity">
    <reaction evidence="7">
        <text>L-aspartate + L-glutamine + ATP + H2O = L-asparagine + L-glutamate + AMP + diphosphate + H(+)</text>
        <dbReference type="Rhea" id="RHEA:12228"/>
        <dbReference type="ChEBI" id="CHEBI:15377"/>
        <dbReference type="ChEBI" id="CHEBI:15378"/>
        <dbReference type="ChEBI" id="CHEBI:29985"/>
        <dbReference type="ChEBI" id="CHEBI:29991"/>
        <dbReference type="ChEBI" id="CHEBI:30616"/>
        <dbReference type="ChEBI" id="CHEBI:33019"/>
        <dbReference type="ChEBI" id="CHEBI:58048"/>
        <dbReference type="ChEBI" id="CHEBI:58359"/>
        <dbReference type="ChEBI" id="CHEBI:456215"/>
        <dbReference type="EC" id="6.3.5.4"/>
    </reaction>
</comment>
<comment type="pathway">
    <text evidence="1">Amino-acid biosynthesis; L-asparagine biosynthesis; L-asparagine from L-aspartate (L-Gln route): step 1/1.</text>
</comment>
<feature type="domain" description="Glutamine amidotransferase type-2" evidence="8">
    <location>
        <begin position="2"/>
        <end position="214"/>
    </location>
</feature>
<accession>A0ABV0EDG7</accession>
<dbReference type="EMBL" id="JBAJEX010000003">
    <property type="protein sequence ID" value="MEO1766711.1"/>
    <property type="molecule type" value="Genomic_DNA"/>
</dbReference>
<dbReference type="Gene3D" id="3.60.20.10">
    <property type="entry name" value="Glutamine Phosphoribosylpyrophosphate, subunit 1, domain 1"/>
    <property type="match status" value="1"/>
</dbReference>
<dbReference type="InterPro" id="IPR014729">
    <property type="entry name" value="Rossmann-like_a/b/a_fold"/>
</dbReference>
<keyword evidence="4" id="KW-0547">Nucleotide-binding</keyword>
<evidence type="ECO:0000256" key="6">
    <source>
        <dbReference type="ARBA" id="ARBA00022962"/>
    </source>
</evidence>
<dbReference type="InterPro" id="IPR017932">
    <property type="entry name" value="GATase_2_dom"/>
</dbReference>
<evidence type="ECO:0000256" key="1">
    <source>
        <dbReference type="ARBA" id="ARBA00005187"/>
    </source>
</evidence>
<evidence type="ECO:0000313" key="10">
    <source>
        <dbReference type="Proteomes" id="UP001482231"/>
    </source>
</evidence>
<evidence type="ECO:0000259" key="8">
    <source>
        <dbReference type="PROSITE" id="PS51278"/>
    </source>
</evidence>
<gene>
    <name evidence="9" type="ORF">V6E02_05745</name>
</gene>
<dbReference type="CDD" id="cd00712">
    <property type="entry name" value="AsnB"/>
    <property type="match status" value="1"/>
</dbReference>
<dbReference type="PIRSF" id="PIRSF001589">
    <property type="entry name" value="Asn_synthetase_glu-h"/>
    <property type="match status" value="1"/>
</dbReference>
<evidence type="ECO:0000313" key="9">
    <source>
        <dbReference type="EMBL" id="MEO1766711.1"/>
    </source>
</evidence>
<dbReference type="CDD" id="cd01991">
    <property type="entry name" value="Asn_synthase_B_C"/>
    <property type="match status" value="1"/>
</dbReference>
<evidence type="ECO:0000256" key="5">
    <source>
        <dbReference type="ARBA" id="ARBA00022840"/>
    </source>
</evidence>
<name>A0ABV0EDG7_9BURK</name>
<organism evidence="9 10">
    <name type="scientific">Thiobacter aerophilum</name>
    <dbReference type="NCBI Taxonomy" id="3121275"/>
    <lineage>
        <taxon>Bacteria</taxon>
        <taxon>Pseudomonadati</taxon>
        <taxon>Pseudomonadota</taxon>
        <taxon>Betaproteobacteria</taxon>
        <taxon>Burkholderiales</taxon>
        <taxon>Thiobacteraceae</taxon>
        <taxon>Thiobacter</taxon>
    </lineage>
</organism>
<dbReference type="InterPro" id="IPR006426">
    <property type="entry name" value="Asn_synth_AEB"/>
</dbReference>
<protein>
    <recommendedName>
        <fullName evidence="3">asparagine synthase (glutamine-hydrolyzing)</fullName>
        <ecNumber evidence="3">6.3.5.4</ecNumber>
    </recommendedName>
</protein>
<keyword evidence="5" id="KW-0067">ATP-binding</keyword>
<sequence length="649" mass="73666">MCGIAGIFDLHGERSINRILLAHMNERQHHRGPDETGLHLEPGLGLAHKRLSIIDLAAGQQPLFNEDGSVVVVFNGEIYNFQQLVPELTARGHVFRTHCDTEVIVHAWEEWGEACVERLRGMFAFALWDRNRRTLFLARDRFGVKPLFYALLPDGQFLFGSELKVLTAHPRLPRVLDPLAVEEYFAYGYIPEPRTIYRDAFKLPPGHTLTLRRGEPLPGPRQYWDIPFRPVGRLSLADAQQELVHRLREAVGIRLMAEVPLGAFLSGGVDSSAVVAMMASLSPEPVNTCSIAFRDPAFDEASFAQQVAQRYGTRHHVETVDTDDFSLIDTLAALYDEPFADSSALPTYRVCELAKRHVTVALSGDGGDESFAGYRRYRWHLYEERLRSLMPAGLRQPLFGLLSRFYPKLDWAPKVLRAKSTFEALARDTVAGYFHGVSVLGDPLRNRLFSTRFKRELQGYQAVEVLRRHDARAPQDDPVSRVQYLDMKTYLVGDINTKVDRASMAHALEVREPLLDHVFMEWVSGLPRSLKLHGRQGKYVFKKAMEPYLPHEVLYRPKMGFAVPLARWFRGPLKERVREAVLGERLGDTGWFDMAFLCEMVDEHMSGRRDHSAALWSVLMFEAFLRLKEAGVDAFERDGRLATASAGGR</sequence>
<dbReference type="Pfam" id="PF00733">
    <property type="entry name" value="Asn_synthase"/>
    <property type="match status" value="1"/>
</dbReference>
<evidence type="ECO:0000256" key="2">
    <source>
        <dbReference type="ARBA" id="ARBA00005752"/>
    </source>
</evidence>
<dbReference type="SUPFAM" id="SSF52402">
    <property type="entry name" value="Adenine nucleotide alpha hydrolases-like"/>
    <property type="match status" value="1"/>
</dbReference>
<dbReference type="Gene3D" id="3.40.50.620">
    <property type="entry name" value="HUPs"/>
    <property type="match status" value="2"/>
</dbReference>
<dbReference type="InterPro" id="IPR001962">
    <property type="entry name" value="Asn_synthase"/>
</dbReference>
<keyword evidence="10" id="KW-1185">Reference proteome</keyword>
<dbReference type="InterPro" id="IPR033738">
    <property type="entry name" value="AsnB_N"/>
</dbReference>